<gene>
    <name evidence="1" type="ORF">AXF42_Ash019360</name>
</gene>
<dbReference type="EMBL" id="KZ454129">
    <property type="protein sequence ID" value="PKA46619.1"/>
    <property type="molecule type" value="Genomic_DNA"/>
</dbReference>
<organism evidence="1 2">
    <name type="scientific">Apostasia shenzhenica</name>
    <dbReference type="NCBI Taxonomy" id="1088818"/>
    <lineage>
        <taxon>Eukaryota</taxon>
        <taxon>Viridiplantae</taxon>
        <taxon>Streptophyta</taxon>
        <taxon>Embryophyta</taxon>
        <taxon>Tracheophyta</taxon>
        <taxon>Spermatophyta</taxon>
        <taxon>Magnoliopsida</taxon>
        <taxon>Liliopsida</taxon>
        <taxon>Asparagales</taxon>
        <taxon>Orchidaceae</taxon>
        <taxon>Apostasioideae</taxon>
        <taxon>Apostasia</taxon>
    </lineage>
</organism>
<accession>A0A2H9ZTK3</accession>
<sequence length="92" mass="9858">MATVTARSVFRSASLRNAAESFASKACGRACSPFMLPKLKPRFLRPRSMACFCLESLLPMHSSTASALMTSLLSVSLQRHGYLAGGCGKDDV</sequence>
<protein>
    <recommendedName>
        <fullName evidence="3">Protein NUCLEAR FUSION DEFECTIVE 6, chloroplastic/mitochondrial</fullName>
    </recommendedName>
</protein>
<evidence type="ECO:0008006" key="3">
    <source>
        <dbReference type="Google" id="ProtNLM"/>
    </source>
</evidence>
<evidence type="ECO:0000313" key="2">
    <source>
        <dbReference type="Proteomes" id="UP000236161"/>
    </source>
</evidence>
<name>A0A2H9ZTK3_9ASPA</name>
<dbReference type="PANTHER" id="PTHR33156:SF59">
    <property type="entry name" value="PROTEIN NUCLEAR FUSION DEFECTIVE 6, CHLOROPLASTIC_MITOCHONDRIAL-LIKE"/>
    <property type="match status" value="1"/>
</dbReference>
<evidence type="ECO:0000313" key="1">
    <source>
        <dbReference type="EMBL" id="PKA46619.1"/>
    </source>
</evidence>
<dbReference type="PANTHER" id="PTHR33156">
    <property type="entry name" value="OS02G0230000 PROTEIN"/>
    <property type="match status" value="1"/>
</dbReference>
<proteinExistence type="predicted"/>
<reference evidence="1 2" key="1">
    <citation type="journal article" date="2017" name="Nature">
        <title>The Apostasia genome and the evolution of orchids.</title>
        <authorList>
            <person name="Zhang G.Q."/>
            <person name="Liu K.W."/>
            <person name="Li Z."/>
            <person name="Lohaus R."/>
            <person name="Hsiao Y.Y."/>
            <person name="Niu S.C."/>
            <person name="Wang J.Y."/>
            <person name="Lin Y.C."/>
            <person name="Xu Q."/>
            <person name="Chen L.J."/>
            <person name="Yoshida K."/>
            <person name="Fujiwara S."/>
            <person name="Wang Z.W."/>
            <person name="Zhang Y.Q."/>
            <person name="Mitsuda N."/>
            <person name="Wang M."/>
            <person name="Liu G.H."/>
            <person name="Pecoraro L."/>
            <person name="Huang H.X."/>
            <person name="Xiao X.J."/>
            <person name="Lin M."/>
            <person name="Wu X.Y."/>
            <person name="Wu W.L."/>
            <person name="Chen Y.Y."/>
            <person name="Chang S.B."/>
            <person name="Sakamoto S."/>
            <person name="Ohme-Takagi M."/>
            <person name="Yagi M."/>
            <person name="Zeng S.J."/>
            <person name="Shen C.Y."/>
            <person name="Yeh C.M."/>
            <person name="Luo Y.B."/>
            <person name="Tsai W.C."/>
            <person name="Van de Peer Y."/>
            <person name="Liu Z.J."/>
        </authorList>
    </citation>
    <scope>NUCLEOTIDE SEQUENCE [LARGE SCALE GENOMIC DNA]</scope>
    <source>
        <strain evidence="2">cv. Shenzhen</strain>
        <tissue evidence="1">Stem</tissue>
    </source>
</reference>
<dbReference type="AlphaFoldDB" id="A0A2H9ZTK3"/>
<dbReference type="OrthoDB" id="736963at2759"/>
<dbReference type="InterPro" id="IPR043459">
    <property type="entry name" value="NFD6/NOXY2-like"/>
</dbReference>
<keyword evidence="2" id="KW-1185">Reference proteome</keyword>
<dbReference type="Proteomes" id="UP000236161">
    <property type="component" value="Unassembled WGS sequence"/>
</dbReference>
<dbReference type="GO" id="GO:0005739">
    <property type="term" value="C:mitochondrion"/>
    <property type="evidence" value="ECO:0007669"/>
    <property type="project" value="TreeGrafter"/>
</dbReference>
<dbReference type="STRING" id="1088818.A0A2H9ZTK3"/>